<accession>A0A0U1NUR4</accession>
<proteinExistence type="predicted"/>
<evidence type="ECO:0000313" key="3">
    <source>
        <dbReference type="Proteomes" id="UP000199087"/>
    </source>
</evidence>
<feature type="region of interest" description="Disordered" evidence="1">
    <location>
        <begin position="1"/>
        <end position="41"/>
    </location>
</feature>
<evidence type="ECO:0000313" key="2">
    <source>
        <dbReference type="EMBL" id="CRK81766.1"/>
    </source>
</evidence>
<sequence length="74" mass="8237">MSPKANFRKGFLVMGRSRGHNNRDKNKASLPQVPKNLKTDGIDEEYSAELADQADLEAQARANAANQRVKNIKL</sequence>
<dbReference type="AlphaFoldDB" id="A0A0U1NUR4"/>
<dbReference type="Pfam" id="PF14151">
    <property type="entry name" value="YfhD"/>
    <property type="match status" value="1"/>
</dbReference>
<dbReference type="Proteomes" id="UP000199087">
    <property type="component" value="Unassembled WGS sequence"/>
</dbReference>
<protein>
    <submittedName>
        <fullName evidence="2">YfhD protein</fullName>
    </submittedName>
</protein>
<dbReference type="EMBL" id="CVRB01000002">
    <property type="protein sequence ID" value="CRK81766.1"/>
    <property type="molecule type" value="Genomic_DNA"/>
</dbReference>
<organism evidence="2 3">
    <name type="scientific">Neobacillus massiliamazoniensis</name>
    <dbReference type="NCBI Taxonomy" id="1499688"/>
    <lineage>
        <taxon>Bacteria</taxon>
        <taxon>Bacillati</taxon>
        <taxon>Bacillota</taxon>
        <taxon>Bacilli</taxon>
        <taxon>Bacillales</taxon>
        <taxon>Bacillaceae</taxon>
        <taxon>Neobacillus</taxon>
    </lineage>
</organism>
<keyword evidence="3" id="KW-1185">Reference proteome</keyword>
<dbReference type="STRING" id="1499688.BN000_01679"/>
<dbReference type="InterPro" id="IPR025435">
    <property type="entry name" value="YfhD-like"/>
</dbReference>
<name>A0A0U1NUR4_9BACI</name>
<evidence type="ECO:0000256" key="1">
    <source>
        <dbReference type="SAM" id="MobiDB-lite"/>
    </source>
</evidence>
<reference evidence="3" key="1">
    <citation type="submission" date="2015-05" db="EMBL/GenBank/DDBJ databases">
        <authorList>
            <person name="Urmite Genomes"/>
        </authorList>
    </citation>
    <scope>NUCLEOTIDE SEQUENCE [LARGE SCALE GENOMIC DNA]</scope>
    <source>
        <strain evidence="3">LF1</strain>
    </source>
</reference>
<gene>
    <name evidence="2" type="ORF">BN000_01679</name>
</gene>